<dbReference type="InterPro" id="IPR029063">
    <property type="entry name" value="SAM-dependent_MTases_sf"/>
</dbReference>
<dbReference type="InterPro" id="IPR016461">
    <property type="entry name" value="COMT-like"/>
</dbReference>
<feature type="domain" description="O-methyltransferase dimerisation" evidence="5">
    <location>
        <begin position="4"/>
        <end position="74"/>
    </location>
</feature>
<dbReference type="Gene3D" id="3.40.50.150">
    <property type="entry name" value="Vaccinia Virus protein VP39"/>
    <property type="match status" value="1"/>
</dbReference>
<dbReference type="PIRSF" id="PIRSF005739">
    <property type="entry name" value="O-mtase"/>
    <property type="match status" value="1"/>
</dbReference>
<feature type="domain" description="O-methyltransferase C-terminal" evidence="4">
    <location>
        <begin position="100"/>
        <end position="305"/>
    </location>
</feature>
<dbReference type="InterPro" id="IPR036390">
    <property type="entry name" value="WH_DNA-bd_sf"/>
</dbReference>
<keyword evidence="1" id="KW-0489">Methyltransferase</keyword>
<gene>
    <name evidence="6" type="ORF">GCM10010346_40960</name>
</gene>
<name>A0ABQ3DUJ0_9ACTN</name>
<dbReference type="InterPro" id="IPR036388">
    <property type="entry name" value="WH-like_DNA-bd_sf"/>
</dbReference>
<evidence type="ECO:0000256" key="1">
    <source>
        <dbReference type="ARBA" id="ARBA00022603"/>
    </source>
</evidence>
<dbReference type="Gene3D" id="1.10.10.10">
    <property type="entry name" value="Winged helix-like DNA-binding domain superfamily/Winged helix DNA-binding domain"/>
    <property type="match status" value="1"/>
</dbReference>
<sequence length="327" mass="34686">MADLITPMALRVAATLHLADHVAAGVDTVPALARATGCLGRPLGKVMDHLAALGVMRSDRGRYALNDLATPLLSEWDELGIRPMLDLGDIAGRTEMTITHLLHTVRTGQAAYEGAWGRTLWDDVNETSVPVAGLEAFERNTASFGSELVVEGYEWSAVNSVVDVGGNSGALLQALLAAHPHLHGTLLDLPKFADMAAHNLREAGLGERSTVVGASFFEPLPTGKDVYLLSAILADWSDEQAVDILRNCATAAGPVGRVLLAEIHLAPAVEGDAVERSMAALWIEASMGHPDRTVDDLKALGRTAGLDVVGQARVSEVRSVIEFKAVR</sequence>
<reference evidence="7" key="1">
    <citation type="journal article" date="2019" name="Int. J. Syst. Evol. Microbiol.">
        <title>The Global Catalogue of Microorganisms (GCM) 10K type strain sequencing project: providing services to taxonomists for standard genome sequencing and annotation.</title>
        <authorList>
            <consortium name="The Broad Institute Genomics Platform"/>
            <consortium name="The Broad Institute Genome Sequencing Center for Infectious Disease"/>
            <person name="Wu L."/>
            <person name="Ma J."/>
        </authorList>
    </citation>
    <scope>NUCLEOTIDE SEQUENCE [LARGE SCALE GENOMIC DNA]</scope>
    <source>
        <strain evidence="7">JCM 4737</strain>
    </source>
</reference>
<proteinExistence type="predicted"/>
<evidence type="ECO:0000313" key="6">
    <source>
        <dbReference type="EMBL" id="GHB13238.1"/>
    </source>
</evidence>
<comment type="caution">
    <text evidence="6">The sequence shown here is derived from an EMBL/GenBank/DDBJ whole genome shotgun (WGS) entry which is preliminary data.</text>
</comment>
<accession>A0ABQ3DUJ0</accession>
<keyword evidence="2" id="KW-0808">Transferase</keyword>
<evidence type="ECO:0000256" key="3">
    <source>
        <dbReference type="ARBA" id="ARBA00022691"/>
    </source>
</evidence>
<dbReference type="SUPFAM" id="SSF53335">
    <property type="entry name" value="S-adenosyl-L-methionine-dependent methyltransferases"/>
    <property type="match status" value="1"/>
</dbReference>
<evidence type="ECO:0000256" key="2">
    <source>
        <dbReference type="ARBA" id="ARBA00022679"/>
    </source>
</evidence>
<organism evidence="6 7">
    <name type="scientific">Streptomyces chryseus</name>
    <dbReference type="NCBI Taxonomy" id="68186"/>
    <lineage>
        <taxon>Bacteria</taxon>
        <taxon>Bacillati</taxon>
        <taxon>Actinomycetota</taxon>
        <taxon>Actinomycetes</taxon>
        <taxon>Kitasatosporales</taxon>
        <taxon>Streptomycetaceae</taxon>
        <taxon>Streptomyces</taxon>
    </lineage>
</organism>
<keyword evidence="3" id="KW-0949">S-adenosyl-L-methionine</keyword>
<dbReference type="PANTHER" id="PTHR43712">
    <property type="entry name" value="PUTATIVE (AFU_ORTHOLOGUE AFUA_4G14580)-RELATED"/>
    <property type="match status" value="1"/>
</dbReference>
<evidence type="ECO:0000259" key="4">
    <source>
        <dbReference type="Pfam" id="PF00891"/>
    </source>
</evidence>
<dbReference type="Pfam" id="PF00891">
    <property type="entry name" value="Methyltransf_2"/>
    <property type="match status" value="1"/>
</dbReference>
<dbReference type="InterPro" id="IPR012967">
    <property type="entry name" value="COMT_dimerisation"/>
</dbReference>
<evidence type="ECO:0000313" key="7">
    <source>
        <dbReference type="Proteomes" id="UP000599437"/>
    </source>
</evidence>
<dbReference type="PROSITE" id="PS51683">
    <property type="entry name" value="SAM_OMT_II"/>
    <property type="match status" value="1"/>
</dbReference>
<dbReference type="Gene3D" id="1.10.287.1350">
    <property type="match status" value="1"/>
</dbReference>
<protein>
    <submittedName>
        <fullName evidence="6">O-methyltransferase</fullName>
    </submittedName>
</protein>
<dbReference type="Pfam" id="PF08100">
    <property type="entry name" value="Dimerisation"/>
    <property type="match status" value="1"/>
</dbReference>
<dbReference type="EMBL" id="BMVO01000013">
    <property type="protein sequence ID" value="GHB13238.1"/>
    <property type="molecule type" value="Genomic_DNA"/>
</dbReference>
<evidence type="ECO:0000259" key="5">
    <source>
        <dbReference type="Pfam" id="PF08100"/>
    </source>
</evidence>
<dbReference type="RefSeq" id="WP_138894362.1">
    <property type="nucleotide sequence ID" value="NZ_BMVO01000013.1"/>
</dbReference>
<dbReference type="Proteomes" id="UP000599437">
    <property type="component" value="Unassembled WGS sequence"/>
</dbReference>
<dbReference type="SUPFAM" id="SSF46785">
    <property type="entry name" value="Winged helix' DNA-binding domain"/>
    <property type="match status" value="1"/>
</dbReference>
<dbReference type="PANTHER" id="PTHR43712:SF2">
    <property type="entry name" value="O-METHYLTRANSFERASE CICE"/>
    <property type="match status" value="1"/>
</dbReference>
<dbReference type="InterPro" id="IPR001077">
    <property type="entry name" value="COMT_C"/>
</dbReference>
<keyword evidence="7" id="KW-1185">Reference proteome</keyword>